<dbReference type="Gene3D" id="3.40.50.300">
    <property type="entry name" value="P-loop containing nucleotide triphosphate hydrolases"/>
    <property type="match status" value="1"/>
</dbReference>
<proteinExistence type="inferred from homology"/>
<evidence type="ECO:0000313" key="3">
    <source>
        <dbReference type="EMBL" id="CAC5368438.1"/>
    </source>
</evidence>
<name>A0A6J8ALB4_MYTCO</name>
<feature type="domain" description="TLDc" evidence="2">
    <location>
        <begin position="1"/>
        <end position="162"/>
    </location>
</feature>
<dbReference type="Proteomes" id="UP000507470">
    <property type="component" value="Unassembled WGS sequence"/>
</dbReference>
<dbReference type="InterPro" id="IPR006571">
    <property type="entry name" value="TLDc_dom"/>
</dbReference>
<dbReference type="Pfam" id="PF07534">
    <property type="entry name" value="TLD"/>
    <property type="match status" value="1"/>
</dbReference>
<dbReference type="PROSITE" id="PS51886">
    <property type="entry name" value="TLDC"/>
    <property type="match status" value="1"/>
</dbReference>
<gene>
    <name evidence="3" type="ORF">MCOR_7980</name>
</gene>
<protein>
    <recommendedName>
        <fullName evidence="2">TLDc domain-containing protein</fullName>
    </recommendedName>
</protein>
<dbReference type="AlphaFoldDB" id="A0A6J8ALB4"/>
<dbReference type="PANTHER" id="PTHR14241">
    <property type="entry name" value="INTERFERON-INDUCED PROTEIN 44"/>
    <property type="match status" value="1"/>
</dbReference>
<evidence type="ECO:0000259" key="2">
    <source>
        <dbReference type="PROSITE" id="PS51886"/>
    </source>
</evidence>
<sequence length="391" mass="43885">MNKWTNGNNKYTCLFRATRDGCSAGTFHNLCDNKGPTVTIIYNTNNSVYGGYTSVSWSSYGGYRDDARAFLFRLYQNGNLKPVQLPVINSSYSIYDESSYGPTFGSGHDLSAFTGTIAWGGTYFQLNGSVSPGSTYSANGETSDSITNGSNQVKDIEVYLIEDKGNAPLEEPWRKTSQWNRKYRMYQIRNSISGKPLNLRLHDTRGLEADQGMDPHGMCYLLDGNLPDRFQFNPSVPVTPDITGFVATPQLADKIHCVVFVIDGSTVDVMPEKVIEKMKGFQIHMNQRGIPQIVLLTKIDKVCENTSEDLSQVFFSPVVQETVDRVSQILGLPRSNILPIKNYESEIEPQDHVNILTLLTLQQILNSADDYMFNYLDQIEDGKIQQLNIRE</sequence>
<organism evidence="3 4">
    <name type="scientific">Mytilus coruscus</name>
    <name type="common">Sea mussel</name>
    <dbReference type="NCBI Taxonomy" id="42192"/>
    <lineage>
        <taxon>Eukaryota</taxon>
        <taxon>Metazoa</taxon>
        <taxon>Spiralia</taxon>
        <taxon>Lophotrochozoa</taxon>
        <taxon>Mollusca</taxon>
        <taxon>Bivalvia</taxon>
        <taxon>Autobranchia</taxon>
        <taxon>Pteriomorphia</taxon>
        <taxon>Mytilida</taxon>
        <taxon>Mytiloidea</taxon>
        <taxon>Mytilidae</taxon>
        <taxon>Mytilinae</taxon>
        <taxon>Mytilus</taxon>
    </lineage>
</organism>
<dbReference type="PANTHER" id="PTHR14241:SF32">
    <property type="entry name" value="VWFA DOMAIN-CONTAINING PROTEIN-RELATED"/>
    <property type="match status" value="1"/>
</dbReference>
<dbReference type="OrthoDB" id="9984961at2759"/>
<evidence type="ECO:0000256" key="1">
    <source>
        <dbReference type="ARBA" id="ARBA00009243"/>
    </source>
</evidence>
<dbReference type="InterPro" id="IPR027417">
    <property type="entry name" value="P-loop_NTPase"/>
</dbReference>
<accession>A0A6J8ALB4</accession>
<dbReference type="EMBL" id="CACVKT020001485">
    <property type="protein sequence ID" value="CAC5368438.1"/>
    <property type="molecule type" value="Genomic_DNA"/>
</dbReference>
<dbReference type="SUPFAM" id="SSF52540">
    <property type="entry name" value="P-loop containing nucleoside triphosphate hydrolases"/>
    <property type="match status" value="1"/>
</dbReference>
<reference evidence="3 4" key="1">
    <citation type="submission" date="2020-06" db="EMBL/GenBank/DDBJ databases">
        <authorList>
            <person name="Li R."/>
            <person name="Bekaert M."/>
        </authorList>
    </citation>
    <scope>NUCLEOTIDE SEQUENCE [LARGE SCALE GENOMIC DNA]</scope>
    <source>
        <strain evidence="4">wild</strain>
    </source>
</reference>
<keyword evidence="4" id="KW-1185">Reference proteome</keyword>
<dbReference type="SMART" id="SM00584">
    <property type="entry name" value="TLDc"/>
    <property type="match status" value="1"/>
</dbReference>
<evidence type="ECO:0000313" key="4">
    <source>
        <dbReference type="Proteomes" id="UP000507470"/>
    </source>
</evidence>
<comment type="similarity">
    <text evidence="1">Belongs to the IFI44 family.</text>
</comment>